<accession>A0A5C6TBX0</accession>
<evidence type="ECO:0000313" key="3">
    <source>
        <dbReference type="Proteomes" id="UP000321331"/>
    </source>
</evidence>
<comment type="caution">
    <text evidence="2">The sequence shown here is derived from an EMBL/GenBank/DDBJ whole genome shotgun (WGS) entry which is preliminary data.</text>
</comment>
<sequence length="106" mass="11513">MSARLNLMISGTFRPCKKGKHCIAVPSRRSCRTMGRAQASKVARPPMNHLQSPAPQNSTAEAPGMDRCYLQSSRLEGYLCSLTNPYGTLSPSDLAWKGCVTKVDGL</sequence>
<name>A0A5C6TBX0_FUSOC</name>
<organism evidence="2 3">
    <name type="scientific">Fusarium oxysporum f. sp. cubense</name>
    <dbReference type="NCBI Taxonomy" id="61366"/>
    <lineage>
        <taxon>Eukaryota</taxon>
        <taxon>Fungi</taxon>
        <taxon>Dikarya</taxon>
        <taxon>Ascomycota</taxon>
        <taxon>Pezizomycotina</taxon>
        <taxon>Sordariomycetes</taxon>
        <taxon>Hypocreomycetidae</taxon>
        <taxon>Hypocreales</taxon>
        <taxon>Nectriaceae</taxon>
        <taxon>Fusarium</taxon>
        <taxon>Fusarium oxysporum species complex</taxon>
    </lineage>
</organism>
<dbReference type="Proteomes" id="UP000321331">
    <property type="component" value="Unassembled WGS sequence"/>
</dbReference>
<evidence type="ECO:0000256" key="1">
    <source>
        <dbReference type="SAM" id="MobiDB-lite"/>
    </source>
</evidence>
<feature type="region of interest" description="Disordered" evidence="1">
    <location>
        <begin position="34"/>
        <end position="63"/>
    </location>
</feature>
<feature type="compositionally biased region" description="Polar residues" evidence="1">
    <location>
        <begin position="49"/>
        <end position="60"/>
    </location>
</feature>
<reference evidence="2 3" key="1">
    <citation type="submission" date="2019-07" db="EMBL/GenBank/DDBJ databases">
        <title>The First High-Quality Draft Genome Sequence of the Causal Agent of the Current Panama Disease Epidemic.</title>
        <authorList>
            <person name="Warmington R.J."/>
            <person name="Kay W."/>
            <person name="Jeffries A."/>
            <person name="Bebber D."/>
            <person name="Moore K."/>
            <person name="Studholme D.J."/>
        </authorList>
    </citation>
    <scope>NUCLEOTIDE SEQUENCE [LARGE SCALE GENOMIC DNA]</scope>
    <source>
        <strain evidence="2 3">TR4</strain>
    </source>
</reference>
<protein>
    <submittedName>
        <fullName evidence="2">Uncharacterized protein</fullName>
    </submittedName>
</protein>
<dbReference type="EMBL" id="VMNF01000005">
    <property type="protein sequence ID" value="TXC07698.1"/>
    <property type="molecule type" value="Genomic_DNA"/>
</dbReference>
<gene>
    <name evidence="2" type="ORF">FocTR4_00003871</name>
</gene>
<proteinExistence type="predicted"/>
<evidence type="ECO:0000313" key="2">
    <source>
        <dbReference type="EMBL" id="TXC07698.1"/>
    </source>
</evidence>
<dbReference type="AlphaFoldDB" id="A0A5C6TBX0"/>